<keyword evidence="6 15" id="KW-0812">Transmembrane</keyword>
<dbReference type="InParanoid" id="A0A7M7KTA9"/>
<evidence type="ECO:0000256" key="12">
    <source>
        <dbReference type="ARBA" id="ARBA00048014"/>
    </source>
</evidence>
<feature type="transmembrane region" description="Helical" evidence="15">
    <location>
        <begin position="1281"/>
        <end position="1301"/>
    </location>
</feature>
<feature type="transmembrane region" description="Helical" evidence="15">
    <location>
        <begin position="74"/>
        <end position="98"/>
    </location>
</feature>
<evidence type="ECO:0000256" key="6">
    <source>
        <dbReference type="ARBA" id="ARBA00022692"/>
    </source>
</evidence>
<evidence type="ECO:0000313" key="17">
    <source>
        <dbReference type="EnsemblMetazoa" id="XP_022670333"/>
    </source>
</evidence>
<evidence type="ECO:0000256" key="15">
    <source>
        <dbReference type="SAM" id="Phobius"/>
    </source>
</evidence>
<dbReference type="RefSeq" id="XP_022670334.1">
    <property type="nucleotide sequence ID" value="XM_022814599.1"/>
</dbReference>
<dbReference type="FunFam" id="3.90.550.10:FF:000139">
    <property type="entry name" value="Chitin synthase 8"/>
    <property type="match status" value="1"/>
</dbReference>
<dbReference type="InterPro" id="IPR004835">
    <property type="entry name" value="Chitin_synth"/>
</dbReference>
<dbReference type="EnsemblMetazoa" id="XM_022814598">
    <property type="protein sequence ID" value="XP_022670333"/>
    <property type="gene ID" value="LOC111254093"/>
</dbReference>
<dbReference type="KEGG" id="vde:111254093"/>
<dbReference type="GeneID" id="111254093"/>
<feature type="transmembrane region" description="Helical" evidence="15">
    <location>
        <begin position="918"/>
        <end position="943"/>
    </location>
</feature>
<comment type="similarity">
    <text evidence="11">Belongs to the chitin synthase family. Class IV subfamily.</text>
</comment>
<dbReference type="PANTHER" id="PTHR22914:SF42">
    <property type="entry name" value="CHITIN SYNTHASE"/>
    <property type="match status" value="1"/>
</dbReference>
<evidence type="ECO:0000256" key="1">
    <source>
        <dbReference type="ARBA" id="ARBA00004651"/>
    </source>
</evidence>
<feature type="region of interest" description="Disordered" evidence="14">
    <location>
        <begin position="1173"/>
        <end position="1220"/>
    </location>
</feature>
<reference evidence="17" key="1">
    <citation type="submission" date="2021-01" db="UniProtKB">
        <authorList>
            <consortium name="EnsemblMetazoa"/>
        </authorList>
    </citation>
    <scope>IDENTIFICATION</scope>
</reference>
<feature type="transmembrane region" description="Helical" evidence="15">
    <location>
        <begin position="198"/>
        <end position="218"/>
    </location>
</feature>
<feature type="transmembrane region" description="Helical" evidence="15">
    <location>
        <begin position="133"/>
        <end position="151"/>
    </location>
</feature>
<dbReference type="RefSeq" id="XP_022670332.1">
    <property type="nucleotide sequence ID" value="XM_022814597.1"/>
</dbReference>
<evidence type="ECO:0000256" key="5">
    <source>
        <dbReference type="ARBA" id="ARBA00022679"/>
    </source>
</evidence>
<evidence type="ECO:0000256" key="7">
    <source>
        <dbReference type="ARBA" id="ARBA00022989"/>
    </source>
</evidence>
<keyword evidence="7 15" id="KW-1133">Transmembrane helix</keyword>
<feature type="transmembrane region" description="Helical" evidence="15">
    <location>
        <begin position="299"/>
        <end position="320"/>
    </location>
</feature>
<comment type="subcellular location">
    <subcellularLocation>
        <location evidence="1">Cell membrane</location>
        <topology evidence="1">Multi-pass membrane protein</topology>
    </subcellularLocation>
</comment>
<keyword evidence="9 15" id="KW-0472">Membrane</keyword>
<feature type="region of interest" description="Disordered" evidence="14">
    <location>
        <begin position="1548"/>
        <end position="1572"/>
    </location>
</feature>
<dbReference type="EnsemblMetazoa" id="XM_022814597">
    <property type="protein sequence ID" value="XP_022670332"/>
    <property type="gene ID" value="LOC111254093"/>
</dbReference>
<feature type="coiled-coil region" evidence="13">
    <location>
        <begin position="1138"/>
        <end position="1165"/>
    </location>
</feature>
<feature type="transmembrane region" description="Helical" evidence="15">
    <location>
        <begin position="171"/>
        <end position="192"/>
    </location>
</feature>
<evidence type="ECO:0000256" key="14">
    <source>
        <dbReference type="SAM" id="MobiDB-lite"/>
    </source>
</evidence>
<dbReference type="PANTHER" id="PTHR22914">
    <property type="entry name" value="CHITIN SYNTHASE"/>
    <property type="match status" value="1"/>
</dbReference>
<evidence type="ECO:0000256" key="11">
    <source>
        <dbReference type="ARBA" id="ARBA00046329"/>
    </source>
</evidence>
<dbReference type="EnsemblMetazoa" id="XM_022814600">
    <property type="protein sequence ID" value="XP_022670335"/>
    <property type="gene ID" value="LOC111254093"/>
</dbReference>
<organism evidence="17 18">
    <name type="scientific">Varroa destructor</name>
    <name type="common">Honeybee mite</name>
    <dbReference type="NCBI Taxonomy" id="109461"/>
    <lineage>
        <taxon>Eukaryota</taxon>
        <taxon>Metazoa</taxon>
        <taxon>Ecdysozoa</taxon>
        <taxon>Arthropoda</taxon>
        <taxon>Chelicerata</taxon>
        <taxon>Arachnida</taxon>
        <taxon>Acari</taxon>
        <taxon>Parasitiformes</taxon>
        <taxon>Mesostigmata</taxon>
        <taxon>Gamasina</taxon>
        <taxon>Dermanyssoidea</taxon>
        <taxon>Varroidae</taxon>
        <taxon>Varroa</taxon>
    </lineage>
</organism>
<evidence type="ECO:0000256" key="9">
    <source>
        <dbReference type="ARBA" id="ARBA00023136"/>
    </source>
</evidence>
<dbReference type="RefSeq" id="XP_022670335.1">
    <property type="nucleotide sequence ID" value="XM_022814600.1"/>
</dbReference>
<evidence type="ECO:0000256" key="8">
    <source>
        <dbReference type="ARBA" id="ARBA00023054"/>
    </source>
</evidence>
<dbReference type="GO" id="GO:0004100">
    <property type="term" value="F:chitin synthase activity"/>
    <property type="evidence" value="ECO:0007669"/>
    <property type="project" value="UniProtKB-EC"/>
</dbReference>
<comment type="catalytic activity">
    <reaction evidence="12">
        <text>[(1-&gt;4)-N-acetyl-beta-D-glucosaminyl](n) + UDP-N-acetyl-alpha-D-glucosamine = [(1-&gt;4)-N-acetyl-beta-D-glucosaminyl](n+1) + UDP + H(+)</text>
        <dbReference type="Rhea" id="RHEA:16637"/>
        <dbReference type="Rhea" id="RHEA-COMP:9593"/>
        <dbReference type="Rhea" id="RHEA-COMP:9595"/>
        <dbReference type="ChEBI" id="CHEBI:15378"/>
        <dbReference type="ChEBI" id="CHEBI:17029"/>
        <dbReference type="ChEBI" id="CHEBI:57705"/>
        <dbReference type="ChEBI" id="CHEBI:58223"/>
        <dbReference type="EC" id="2.4.1.16"/>
    </reaction>
</comment>
<dbReference type="Pfam" id="PF23000">
    <property type="entry name" value="ChitinSynthase_IV_N"/>
    <property type="match status" value="1"/>
</dbReference>
<dbReference type="GO" id="GO:0006031">
    <property type="term" value="P:chitin biosynthetic process"/>
    <property type="evidence" value="ECO:0007669"/>
    <property type="project" value="TreeGrafter"/>
</dbReference>
<sequence length="1572" mass="179833">MSQKYGSKDGIFSGQPPANDVDYEDDDDPSIPLYAGSQRKKTAGWDVFQDPPPPEEDDTINPQWIDVSLKITKVIVYFITALIVLSSSIAAKGTLLFITSHVGQKAVSVCRQGLPVERDKDYEAAIPSVERVAWVWSLFLVLIMPELFTLFRAGRVCFFKSYRPPSKPTFIMVFLMESFHVFGLVLLVFVVLPELDVVKAAMLTNCMCFLPAFFGMLSHYQGEEKRALRTLLDFFCLCAQAMGFVVWPFLVESERVWTIPVSCLLVSCRWWENYVDKRSPFGFIAKLGAMKDDLRRSRYFLYIFIASWKVLLIFCSMLLVNTITMENVVDLLRSFGKAFRSHKIMIVQVYQRVFDHLPADIPTASPLDDDISLLTFEWTPLIVALIQICAAHLCYVTSKFACKICIQGFSFAFPISLTIPVCISLLIASCGIRFEDVCFFEGWLPKYLFWKCPPGDFFQDFFTSQHTWIWLICLLSQTWIAVHILTPKSERLSSTEKLFVCPMYVGTLIDQSLAFNRRRDDEGELKSDELALDGTEDYETMYETISESSDKDKEKKGTPSTVKASDHVTKIYACATMWHETTDEMIQMLKSIMRMDEDQCARRNAQKYLRIVDPDYYEFEVHVFFDDAFEWSDHSDEDRQVNRFVTTLVKVMDTAASNVHQCTIKLKPPKKIPTPYGGRLMWTMPGKNKFIVHLKDKNKIRHRKRWSQVMYMYYLLGHRLMELPIDVARKAVVAENTYILALDGDINFRPHAVQLLVDLMKKNRGLGAACGRIHPVGTGPMAWYQKFEYAIGHWLQKATEHMIGCVLCSPGCFSLFRAKALMDDNVMKKYTTEATEALHYVQYDQGEDRWLCTLLLQRGYRVEYSAASDAYTHCPEGFGEFYTQRRRWAPSTMANIMDLLGDYKRTVAINDNISLPYIIYQGMLMVGTILGPGTIFLMLVGAMVASFRISNWDSFYYNFIPILFFMVVCFTMKNDVQILIAQILSAGYALLMMAVMVGTAIQITEDGAGSPSAIFLLSLSGSMVVAALMHPQEFSCVMPGVLYFLSIPSMYLLLILYSLINLNVVSWGTRETVQKKTQKELDEERKALEEEMKNKKNRKLLGLFDFNGEDKEGIFGMTNLFTCMICSNPRNQEEKLQLASIADSLNSLNKKIHNLERQLENIHGIVPLERRKSKLGRSASRATDHGGRMSVVNESEGEISYESDGSETDSTRTESRPKRDDMLNPYWVEDKDLKHGEVEFLSPAEIQFWKDMISKYLFPIDENKEQQARVARDLKDLRNKVVFAFIMFNALFILIVFLLQLNKKQLHINWPLGVKTNITFIPDTSQVIIEKEYLQLEPIGLIFVIFFGFITLVQFLGMCFHRFETLSHMLASIELSCSQKVDISDDAFIDKNAIQIARQLQALKGIDDDSDEYKNASDRLERRKTIQNLEKRRNQFTKTGTLDVAFKKRFMNISAEQHDNGSIGAPVLNNLRRISRNRDTLRALEVRKNTVLQANNRSKMETLGANNTYAPSSRGGARYREKAENLFGERMNHAYEIGEDELGMHIYGESNSAGGGSRRRESLYGDVNDGKV</sequence>
<keyword evidence="4" id="KW-0328">Glycosyltransferase</keyword>
<keyword evidence="10" id="KW-0325">Glycoprotein</keyword>
<evidence type="ECO:0000313" key="18">
    <source>
        <dbReference type="Proteomes" id="UP000594260"/>
    </source>
</evidence>
<feature type="transmembrane region" description="Helical" evidence="15">
    <location>
        <begin position="979"/>
        <end position="1001"/>
    </location>
</feature>
<feature type="transmembrane region" description="Helical" evidence="15">
    <location>
        <begin position="409"/>
        <end position="434"/>
    </location>
</feature>
<feature type="transmembrane region" description="Helical" evidence="15">
    <location>
        <begin position="1041"/>
        <end position="1060"/>
    </location>
</feature>
<evidence type="ECO:0000259" key="16">
    <source>
        <dbReference type="Pfam" id="PF23000"/>
    </source>
</evidence>
<proteinExistence type="inferred from homology"/>
<evidence type="ECO:0000256" key="10">
    <source>
        <dbReference type="ARBA" id="ARBA00023180"/>
    </source>
</evidence>
<keyword evidence="8 13" id="KW-0175">Coiled coil</keyword>
<feature type="compositionally biased region" description="Acidic residues" evidence="14">
    <location>
        <begin position="1195"/>
        <end position="1207"/>
    </location>
</feature>
<dbReference type="Proteomes" id="UP000594260">
    <property type="component" value="Unplaced"/>
</dbReference>
<feature type="region of interest" description="Disordered" evidence="14">
    <location>
        <begin position="1"/>
        <end position="44"/>
    </location>
</feature>
<dbReference type="OrthoDB" id="370884at2759"/>
<dbReference type="OMA" id="SMANQRC"/>
<dbReference type="CDD" id="cd04190">
    <property type="entry name" value="Chitin_synth_C"/>
    <property type="match status" value="1"/>
</dbReference>
<feature type="compositionally biased region" description="Basic and acidic residues" evidence="14">
    <location>
        <begin position="1209"/>
        <end position="1220"/>
    </location>
</feature>
<feature type="transmembrane region" description="Helical" evidence="15">
    <location>
        <begin position="1013"/>
        <end position="1029"/>
    </location>
</feature>
<protein>
    <recommendedName>
        <fullName evidence="2">chitin synthase</fullName>
        <ecNumber evidence="2">2.4.1.16</ecNumber>
    </recommendedName>
</protein>
<dbReference type="RefSeq" id="XP_022670333.1">
    <property type="nucleotide sequence ID" value="XM_022814598.1"/>
</dbReference>
<keyword evidence="18" id="KW-1185">Reference proteome</keyword>
<evidence type="ECO:0000256" key="13">
    <source>
        <dbReference type="SAM" id="Coils"/>
    </source>
</evidence>
<evidence type="ECO:0000256" key="2">
    <source>
        <dbReference type="ARBA" id="ARBA00012543"/>
    </source>
</evidence>
<feature type="domain" description="Chitin synthase chs-1/2 N-terminal putative transporter" evidence="16">
    <location>
        <begin position="63"/>
        <end position="347"/>
    </location>
</feature>
<keyword evidence="3" id="KW-1003">Cell membrane</keyword>
<dbReference type="InterPro" id="IPR029044">
    <property type="entry name" value="Nucleotide-diphossugar_trans"/>
</dbReference>
<accession>A0A7M7KTA9</accession>
<dbReference type="InterPro" id="IPR055120">
    <property type="entry name" value="Chs-1/2_IV_N"/>
</dbReference>
<dbReference type="FunCoup" id="A0A7M7KTA9">
    <property type="interactions" value="34"/>
</dbReference>
<dbReference type="Pfam" id="PF03142">
    <property type="entry name" value="Chitin_synth_2"/>
    <property type="match status" value="1"/>
</dbReference>
<dbReference type="GO" id="GO:0005886">
    <property type="term" value="C:plasma membrane"/>
    <property type="evidence" value="ECO:0007669"/>
    <property type="project" value="UniProtKB-SubCell"/>
</dbReference>
<dbReference type="EnsemblMetazoa" id="XM_022814599">
    <property type="protein sequence ID" value="XP_022670334"/>
    <property type="gene ID" value="LOC111254093"/>
</dbReference>
<feature type="transmembrane region" description="Helical" evidence="15">
    <location>
        <begin position="1339"/>
        <end position="1360"/>
    </location>
</feature>
<evidence type="ECO:0000256" key="4">
    <source>
        <dbReference type="ARBA" id="ARBA00022676"/>
    </source>
</evidence>
<evidence type="ECO:0000256" key="3">
    <source>
        <dbReference type="ARBA" id="ARBA00022475"/>
    </source>
</evidence>
<dbReference type="CTD" id="45884"/>
<feature type="coiled-coil region" evidence="13">
    <location>
        <begin position="1071"/>
        <end position="1098"/>
    </location>
</feature>
<feature type="compositionally biased region" description="Basic and acidic residues" evidence="14">
    <location>
        <begin position="1558"/>
        <end position="1572"/>
    </location>
</feature>
<name>A0A7M7KTA9_VARDE</name>
<feature type="transmembrane region" description="Helical" evidence="15">
    <location>
        <begin position="955"/>
        <end position="973"/>
    </location>
</feature>
<dbReference type="Gene3D" id="3.90.550.10">
    <property type="entry name" value="Spore Coat Polysaccharide Biosynthesis Protein SpsA, Chain A"/>
    <property type="match status" value="1"/>
</dbReference>
<dbReference type="SUPFAM" id="SSF53448">
    <property type="entry name" value="Nucleotide-diphospho-sugar transferases"/>
    <property type="match status" value="1"/>
</dbReference>
<keyword evidence="5" id="KW-0808">Transferase</keyword>
<dbReference type="EC" id="2.4.1.16" evidence="2"/>
<feature type="transmembrane region" description="Helical" evidence="15">
    <location>
        <begin position="378"/>
        <end position="397"/>
    </location>
</feature>